<dbReference type="InterPro" id="IPR029466">
    <property type="entry name" value="NAM-associated_C"/>
</dbReference>
<keyword evidence="4" id="KW-1185">Reference proteome</keyword>
<dbReference type="PANTHER" id="PTHR45125">
    <property type="entry name" value="F21J9.4-RELATED"/>
    <property type="match status" value="1"/>
</dbReference>
<feature type="compositionally biased region" description="Basic residues" evidence="1">
    <location>
        <begin position="193"/>
        <end position="202"/>
    </location>
</feature>
<dbReference type="Proteomes" id="UP000826271">
    <property type="component" value="Unassembled WGS sequence"/>
</dbReference>
<name>A0AAV6XXZ5_9LAMI</name>
<proteinExistence type="predicted"/>
<organism evidence="3 4">
    <name type="scientific">Buddleja alternifolia</name>
    <dbReference type="NCBI Taxonomy" id="168488"/>
    <lineage>
        <taxon>Eukaryota</taxon>
        <taxon>Viridiplantae</taxon>
        <taxon>Streptophyta</taxon>
        <taxon>Embryophyta</taxon>
        <taxon>Tracheophyta</taxon>
        <taxon>Spermatophyta</taxon>
        <taxon>Magnoliopsida</taxon>
        <taxon>eudicotyledons</taxon>
        <taxon>Gunneridae</taxon>
        <taxon>Pentapetalae</taxon>
        <taxon>asterids</taxon>
        <taxon>lamiids</taxon>
        <taxon>Lamiales</taxon>
        <taxon>Scrophulariaceae</taxon>
        <taxon>Buddlejeae</taxon>
        <taxon>Buddleja</taxon>
    </lineage>
</organism>
<evidence type="ECO:0000259" key="2">
    <source>
        <dbReference type="Pfam" id="PF14303"/>
    </source>
</evidence>
<accession>A0AAV6XXZ5</accession>
<dbReference type="Pfam" id="PF14303">
    <property type="entry name" value="NAM-associated"/>
    <property type="match status" value="1"/>
</dbReference>
<feature type="region of interest" description="Disordered" evidence="1">
    <location>
        <begin position="131"/>
        <end position="202"/>
    </location>
</feature>
<dbReference type="AlphaFoldDB" id="A0AAV6XXZ5"/>
<feature type="compositionally biased region" description="Polar residues" evidence="1">
    <location>
        <begin position="148"/>
        <end position="172"/>
    </location>
</feature>
<reference evidence="3" key="1">
    <citation type="submission" date="2019-10" db="EMBL/GenBank/DDBJ databases">
        <authorList>
            <person name="Zhang R."/>
            <person name="Pan Y."/>
            <person name="Wang J."/>
            <person name="Ma R."/>
            <person name="Yu S."/>
        </authorList>
    </citation>
    <scope>NUCLEOTIDE SEQUENCE</scope>
    <source>
        <strain evidence="3">LA-IB0</strain>
        <tissue evidence="3">Leaf</tissue>
    </source>
</reference>
<gene>
    <name evidence="3" type="ORF">BUALT_Bualt03G0142300</name>
</gene>
<dbReference type="PANTHER" id="PTHR45125:SF3">
    <property type="entry name" value="NO-APICAL-MERISTEM-ASSOCIATED CARBOXY-TERMINAL DOMAIN PROTEIN"/>
    <property type="match status" value="1"/>
</dbReference>
<sequence length="202" mass="22763">MSGRTANYHDDEDVILCQAYMEVSQDPITGISQTSKRFWARVTAIFNNSKNPSYADRGQRSLQCRYSDIEAGVKRLLHSIKHVESQNPSGASEQTILERAKIFYANTDHKKFKNGFKFDHVWNILKDFEKREANSPPRPQISRKHPSNHVSSQSDNQSPNCSTTDSTGFSQFSVDLNGDDDNVGGSSLQRPIGVKKAKLKKK</sequence>
<evidence type="ECO:0000256" key="1">
    <source>
        <dbReference type="SAM" id="MobiDB-lite"/>
    </source>
</evidence>
<evidence type="ECO:0000313" key="3">
    <source>
        <dbReference type="EMBL" id="KAG8386375.1"/>
    </source>
</evidence>
<dbReference type="EMBL" id="WHWC01000003">
    <property type="protein sequence ID" value="KAG8386375.1"/>
    <property type="molecule type" value="Genomic_DNA"/>
</dbReference>
<protein>
    <recommendedName>
        <fullName evidence="2">No apical meristem-associated C-terminal domain-containing protein</fullName>
    </recommendedName>
</protein>
<feature type="domain" description="No apical meristem-associated C-terminal" evidence="2">
    <location>
        <begin position="116"/>
        <end position="201"/>
    </location>
</feature>
<evidence type="ECO:0000313" key="4">
    <source>
        <dbReference type="Proteomes" id="UP000826271"/>
    </source>
</evidence>
<comment type="caution">
    <text evidence="3">The sequence shown here is derived from an EMBL/GenBank/DDBJ whole genome shotgun (WGS) entry which is preliminary data.</text>
</comment>